<feature type="compositionally biased region" description="Basic and acidic residues" evidence="1">
    <location>
        <begin position="44"/>
        <end position="70"/>
    </location>
</feature>
<dbReference type="Gene3D" id="3.40.50.300">
    <property type="entry name" value="P-loop containing nucleotide triphosphate hydrolases"/>
    <property type="match status" value="1"/>
</dbReference>
<feature type="region of interest" description="Disordered" evidence="1">
    <location>
        <begin position="1"/>
        <end position="70"/>
    </location>
</feature>
<dbReference type="InterPro" id="IPR027417">
    <property type="entry name" value="P-loop_NTPase"/>
</dbReference>
<name>A0A6J7F7B8_9ZZZZ</name>
<evidence type="ECO:0000313" key="2">
    <source>
        <dbReference type="EMBL" id="CAB4892262.1"/>
    </source>
</evidence>
<dbReference type="Gene3D" id="1.10.8.730">
    <property type="match status" value="1"/>
</dbReference>
<accession>A0A6J7F7B8</accession>
<organism evidence="2">
    <name type="scientific">freshwater metagenome</name>
    <dbReference type="NCBI Taxonomy" id="449393"/>
    <lineage>
        <taxon>unclassified sequences</taxon>
        <taxon>metagenomes</taxon>
        <taxon>ecological metagenomes</taxon>
    </lineage>
</organism>
<protein>
    <submittedName>
        <fullName evidence="2">Unannotated protein</fullName>
    </submittedName>
</protein>
<dbReference type="AlphaFoldDB" id="A0A6J7F7B8"/>
<dbReference type="SUPFAM" id="SSF52540">
    <property type="entry name" value="P-loop containing nucleoside triphosphate hydrolases"/>
    <property type="match status" value="1"/>
</dbReference>
<dbReference type="EMBL" id="CAFBMK010000003">
    <property type="protein sequence ID" value="CAB4892262.1"/>
    <property type="molecule type" value="Genomic_DNA"/>
</dbReference>
<reference evidence="2" key="1">
    <citation type="submission" date="2020-05" db="EMBL/GenBank/DDBJ databases">
        <authorList>
            <person name="Chiriac C."/>
            <person name="Salcher M."/>
            <person name="Ghai R."/>
            <person name="Kavagutti S V."/>
        </authorList>
    </citation>
    <scope>NUCLEOTIDE SEQUENCE</scope>
</reference>
<sequence length="601" mass="64598">MSTPTDQRPVDVAEAAPVEWWEHEHTPGVGGPAARAAAQKARRAREQAAKKADAERQERELSGLSRAERRQLRRDVKASERFYRGRIRAYRRDRAAAAARAEAAHESRLLDQVVDALGDWVPMWAEQPPHEATTANTAAIYPFYNEEGLGHRGPLIGLNVTGGGSFSFDPWNLYSRTSYTEEASGRRLITNGNMLVLGAPGNGKSALVKTMAYRQAAFGRRCEFIDPKGEYGDVVRALEGVVLALRPGGDQALNPLTDVGDPRTRRNLLGSLTRALLGRALTPVEQAGLLAALAQADWDVQDREVCLPDVEDALRDPDETIAAAVNGSAEFAKEALRDVMLTLGLLRTGPLAGMFDRATTIPEDTWDRRAIAIDLSAVAQLAGADDAGQNVPLAVTMMCCSAFLTAKAIQRASRAQETGERVPKTLRVNDEGWRVLAVPGQAAQYQSDFKLQRASGVVNVVVMHRFSDLRAAGDEGSRATKLAEGLLSDADTVVVYKQAGAEMADVEEKLHLTESESTVIEHLEPGQALWIVGKWRGLIHHLRSQTETALSDTDEAMSSGLPGAGAATAGPAIDALATAGTPDVERLVDELGDVDAADAAA</sequence>
<dbReference type="Pfam" id="PF12846">
    <property type="entry name" value="AAA_10"/>
    <property type="match status" value="1"/>
</dbReference>
<proteinExistence type="predicted"/>
<evidence type="ECO:0000256" key="1">
    <source>
        <dbReference type="SAM" id="MobiDB-lite"/>
    </source>
</evidence>
<gene>
    <name evidence="2" type="ORF">UFOPK3564_00080</name>
</gene>